<gene>
    <name evidence="1" type="ORF">SAMN05192579_11322</name>
</gene>
<name>A0A1I4EKU8_9GAMM</name>
<organism evidence="1 2">
    <name type="scientific">Rhodanobacter glycinis</name>
    <dbReference type="NCBI Taxonomy" id="582702"/>
    <lineage>
        <taxon>Bacteria</taxon>
        <taxon>Pseudomonadati</taxon>
        <taxon>Pseudomonadota</taxon>
        <taxon>Gammaproteobacteria</taxon>
        <taxon>Lysobacterales</taxon>
        <taxon>Rhodanobacteraceae</taxon>
        <taxon>Rhodanobacter</taxon>
    </lineage>
</organism>
<reference evidence="2" key="1">
    <citation type="submission" date="2016-10" db="EMBL/GenBank/DDBJ databases">
        <authorList>
            <person name="Varghese N."/>
            <person name="Submissions S."/>
        </authorList>
    </citation>
    <scope>NUCLEOTIDE SEQUENCE [LARGE SCALE GENOMIC DNA]</scope>
    <source>
        <strain evidence="2">MO64</strain>
    </source>
</reference>
<accession>A0A1I4EKU8</accession>
<evidence type="ECO:0008006" key="3">
    <source>
        <dbReference type="Google" id="ProtNLM"/>
    </source>
</evidence>
<evidence type="ECO:0000313" key="2">
    <source>
        <dbReference type="Proteomes" id="UP000198725"/>
    </source>
</evidence>
<dbReference type="Proteomes" id="UP000198725">
    <property type="component" value="Unassembled WGS sequence"/>
</dbReference>
<protein>
    <recommendedName>
        <fullName evidence="3">DUF2239 family protein</fullName>
    </recommendedName>
</protein>
<dbReference type="Pfam" id="PF09998">
    <property type="entry name" value="DUF2239"/>
    <property type="match status" value="1"/>
</dbReference>
<dbReference type="RefSeq" id="WP_092704593.1">
    <property type="nucleotide sequence ID" value="NZ_FOSR01000013.1"/>
</dbReference>
<dbReference type="InterPro" id="IPR018715">
    <property type="entry name" value="DUF2239"/>
</dbReference>
<sequence>MSPHDSTTCTAFDGHRLLASGPLDEVALAARQALDAGAQGPLLVLDDASSLPVEIDFRGTPKEMLARLRRTTAAPTPTAARGPGRPKLGVTAREVTLLPRHWDWLGQQPGGASATLRRLVEDAKRSSGAKERARLSGESADRFMRVMAGDLPGYEEASRAFWRGQRSVFARCIKTWPQDVRDHLQRLATIAWDEQADVR</sequence>
<proteinExistence type="predicted"/>
<evidence type="ECO:0000313" key="1">
    <source>
        <dbReference type="EMBL" id="SFL06344.1"/>
    </source>
</evidence>
<keyword evidence="2" id="KW-1185">Reference proteome</keyword>
<dbReference type="EMBL" id="FOSR01000013">
    <property type="protein sequence ID" value="SFL06344.1"/>
    <property type="molecule type" value="Genomic_DNA"/>
</dbReference>
<dbReference type="AlphaFoldDB" id="A0A1I4EKU8"/>